<reference evidence="1 2" key="1">
    <citation type="submission" date="2020-08" db="EMBL/GenBank/DDBJ databases">
        <title>Genome sequence of Tessaracoccus defluvii JCM 17540T.</title>
        <authorList>
            <person name="Hyun D.-W."/>
            <person name="Bae J.-W."/>
        </authorList>
    </citation>
    <scope>NUCLEOTIDE SEQUENCE [LARGE SCALE GENOMIC DNA]</scope>
    <source>
        <strain evidence="1 2">JCM 17540</strain>
    </source>
</reference>
<protein>
    <submittedName>
        <fullName evidence="1">Uncharacterized protein</fullName>
    </submittedName>
</protein>
<evidence type="ECO:0000313" key="2">
    <source>
        <dbReference type="Proteomes" id="UP000516117"/>
    </source>
</evidence>
<dbReference type="AlphaFoldDB" id="A0A7H0H928"/>
<keyword evidence="2" id="KW-1185">Reference proteome</keyword>
<organism evidence="1 2">
    <name type="scientific">Tessaracoccus defluvii</name>
    <dbReference type="NCBI Taxonomy" id="1285901"/>
    <lineage>
        <taxon>Bacteria</taxon>
        <taxon>Bacillati</taxon>
        <taxon>Actinomycetota</taxon>
        <taxon>Actinomycetes</taxon>
        <taxon>Propionibacteriales</taxon>
        <taxon>Propionibacteriaceae</taxon>
        <taxon>Tessaracoccus</taxon>
    </lineage>
</organism>
<sequence>MTTHPDLPAAARLMEAARSLRLEAQALRRLSPPRRAGSQTAEADVDADGRLLALRLLDPRLLPAAQWGSHLVELSRAVLVGGAVDGVTVVDLPVEAVPPASRGLGPGRFSFPSGIDGDAPPAVVLAQVNARLRSRFAAAESVSAKVAELDGVGRAGDDDAVMIRVGSLGQLLEARVSSFLGSAPVEVVNDLLAAAIAAAHDDLRRQIDALLDQDGS</sequence>
<proteinExistence type="predicted"/>
<name>A0A7H0H928_9ACTN</name>
<dbReference type="RefSeq" id="WP_187722143.1">
    <property type="nucleotide sequence ID" value="NZ_BAABBL010000003.1"/>
</dbReference>
<dbReference type="KEGG" id="tdf:H9L22_06970"/>
<dbReference type="EMBL" id="CP060789">
    <property type="protein sequence ID" value="QNP57044.1"/>
    <property type="molecule type" value="Genomic_DNA"/>
</dbReference>
<gene>
    <name evidence="1" type="ORF">H9L22_06970</name>
</gene>
<accession>A0A7H0H928</accession>
<evidence type="ECO:0000313" key="1">
    <source>
        <dbReference type="EMBL" id="QNP57044.1"/>
    </source>
</evidence>
<dbReference type="Proteomes" id="UP000516117">
    <property type="component" value="Chromosome"/>
</dbReference>